<dbReference type="Gene3D" id="3.40.50.2300">
    <property type="match status" value="2"/>
</dbReference>
<proteinExistence type="inferred from homology"/>
<evidence type="ECO:0000256" key="2">
    <source>
        <dbReference type="ARBA" id="ARBA00022729"/>
    </source>
</evidence>
<dbReference type="PANTHER" id="PTHR30483:SF6">
    <property type="entry name" value="PERIPLASMIC BINDING PROTEIN OF ABC TRANSPORTER FOR NATURAL AMINO ACIDS"/>
    <property type="match status" value="1"/>
</dbReference>
<comment type="similarity">
    <text evidence="1">Belongs to the leucine-binding protein family.</text>
</comment>
<evidence type="ECO:0000313" key="5">
    <source>
        <dbReference type="Proteomes" id="UP000178089"/>
    </source>
</evidence>
<dbReference type="CDD" id="cd19984">
    <property type="entry name" value="PBP1_ABC_ligand_binding-like"/>
    <property type="match status" value="1"/>
</dbReference>
<accession>A0A1G2MYS5</accession>
<keyword evidence="2" id="KW-0732">Signal</keyword>
<dbReference type="AlphaFoldDB" id="A0A1G2MYS5"/>
<comment type="caution">
    <text evidence="4">The sequence shown here is derived from an EMBL/GenBank/DDBJ whole genome shotgun (WGS) entry which is preliminary data.</text>
</comment>
<gene>
    <name evidence="4" type="ORF">A3F51_01785</name>
</gene>
<dbReference type="SUPFAM" id="SSF53822">
    <property type="entry name" value="Periplasmic binding protein-like I"/>
    <property type="match status" value="1"/>
</dbReference>
<feature type="domain" description="Leucine-binding protein" evidence="3">
    <location>
        <begin position="31"/>
        <end position="365"/>
    </location>
</feature>
<organism evidence="4 5">
    <name type="scientific">Candidatus Taylorbacteria bacterium RIFCSPHIGHO2_12_FULL_45_16</name>
    <dbReference type="NCBI Taxonomy" id="1802315"/>
    <lineage>
        <taxon>Bacteria</taxon>
        <taxon>Candidatus Tayloriibacteriota</taxon>
    </lineage>
</organism>
<dbReference type="EMBL" id="MHRT01000006">
    <property type="protein sequence ID" value="OHA28978.1"/>
    <property type="molecule type" value="Genomic_DNA"/>
</dbReference>
<dbReference type="InterPro" id="IPR028081">
    <property type="entry name" value="Leu-bd"/>
</dbReference>
<sequence>MSKTAKVITALIIIIVVIWVIVAQRPAASETVKIGVIAPLTGARADAGEYSRNALEIAEKDINESGGKYKVSFVVEDSRYEAQTAVSALRKLIDLDNTKFIIGPYGSSEVMAAGPVAEQSQVLMIVTGAQSSEISQLGDYVFRMIHNSDQEAPIFARFVAGKMKSDTIHFLALNTAITDPYVKTFRSVIEAQGKKVGLIEKFDSKANDFRTELSKVKSLNPTDIFLIITPKQGAVLLKQANELGITAQFYNIGVEGPELLTQSDGASEGLLYPYSYDDLNSDSSVRSFYDSYKGQFGTSPDTIAANTYDAARLIHSCFEKVGINVVAVKACLYETKDYHGAGGTFSIDEKGDAIKSIFVKMIKDGKFVRYEE</sequence>
<evidence type="ECO:0000259" key="3">
    <source>
        <dbReference type="Pfam" id="PF13458"/>
    </source>
</evidence>
<dbReference type="Proteomes" id="UP000178089">
    <property type="component" value="Unassembled WGS sequence"/>
</dbReference>
<evidence type="ECO:0000256" key="1">
    <source>
        <dbReference type="ARBA" id="ARBA00010062"/>
    </source>
</evidence>
<evidence type="ECO:0000313" key="4">
    <source>
        <dbReference type="EMBL" id="OHA28978.1"/>
    </source>
</evidence>
<protein>
    <recommendedName>
        <fullName evidence="3">Leucine-binding protein domain-containing protein</fullName>
    </recommendedName>
</protein>
<dbReference type="InterPro" id="IPR028082">
    <property type="entry name" value="Peripla_BP_I"/>
</dbReference>
<reference evidence="4 5" key="1">
    <citation type="journal article" date="2016" name="Nat. Commun.">
        <title>Thousands of microbial genomes shed light on interconnected biogeochemical processes in an aquifer system.</title>
        <authorList>
            <person name="Anantharaman K."/>
            <person name="Brown C.T."/>
            <person name="Hug L.A."/>
            <person name="Sharon I."/>
            <person name="Castelle C.J."/>
            <person name="Probst A.J."/>
            <person name="Thomas B.C."/>
            <person name="Singh A."/>
            <person name="Wilkins M.J."/>
            <person name="Karaoz U."/>
            <person name="Brodie E.L."/>
            <person name="Williams K.H."/>
            <person name="Hubbard S.S."/>
            <person name="Banfield J.F."/>
        </authorList>
    </citation>
    <scope>NUCLEOTIDE SEQUENCE [LARGE SCALE GENOMIC DNA]</scope>
</reference>
<name>A0A1G2MYS5_9BACT</name>
<dbReference type="InterPro" id="IPR051010">
    <property type="entry name" value="BCAA_transport"/>
</dbReference>
<dbReference type="PANTHER" id="PTHR30483">
    <property type="entry name" value="LEUCINE-SPECIFIC-BINDING PROTEIN"/>
    <property type="match status" value="1"/>
</dbReference>
<dbReference type="Pfam" id="PF13458">
    <property type="entry name" value="Peripla_BP_6"/>
    <property type="match status" value="1"/>
</dbReference>
<dbReference type="STRING" id="1802315.A3F51_01785"/>